<comment type="caution">
    <text evidence="2">The sequence shown here is derived from an EMBL/GenBank/DDBJ whole genome shotgun (WGS) entry which is preliminary data.</text>
</comment>
<protein>
    <submittedName>
        <fullName evidence="2">Uncharacterized protein</fullName>
    </submittedName>
</protein>
<dbReference type="EMBL" id="SRLO01000082">
    <property type="protein sequence ID" value="TNN77520.1"/>
    <property type="molecule type" value="Genomic_DNA"/>
</dbReference>
<organism evidence="2 3">
    <name type="scientific">Liparis tanakae</name>
    <name type="common">Tanaka's snailfish</name>
    <dbReference type="NCBI Taxonomy" id="230148"/>
    <lineage>
        <taxon>Eukaryota</taxon>
        <taxon>Metazoa</taxon>
        <taxon>Chordata</taxon>
        <taxon>Craniata</taxon>
        <taxon>Vertebrata</taxon>
        <taxon>Euteleostomi</taxon>
        <taxon>Actinopterygii</taxon>
        <taxon>Neopterygii</taxon>
        <taxon>Teleostei</taxon>
        <taxon>Neoteleostei</taxon>
        <taxon>Acanthomorphata</taxon>
        <taxon>Eupercaria</taxon>
        <taxon>Perciformes</taxon>
        <taxon>Cottioidei</taxon>
        <taxon>Cottales</taxon>
        <taxon>Liparidae</taxon>
        <taxon>Liparis</taxon>
    </lineage>
</organism>
<gene>
    <name evidence="2" type="ORF">EYF80_012334</name>
</gene>
<feature type="region of interest" description="Disordered" evidence="1">
    <location>
        <begin position="17"/>
        <end position="42"/>
    </location>
</feature>
<name>A0A4Z2IHR5_9TELE</name>
<dbReference type="Proteomes" id="UP000314294">
    <property type="component" value="Unassembled WGS sequence"/>
</dbReference>
<evidence type="ECO:0000313" key="3">
    <source>
        <dbReference type="Proteomes" id="UP000314294"/>
    </source>
</evidence>
<sequence>MARKQFTTEQALAAVLASSVEEDGGGVSEPEGFNSGDEDTYEARKDPFEDATIICAAQRGLVSSAKKVVVARDTVPLQNVTLKQGDTRVPLFVEGGSPPPVRVSHLRGSMSDYEFQLQSTLNSTVEVLSSTSVEVVGAYGVMDVEGSPGELEVLPDDNRTLNITQEKWDPITAKMKAPPPRRQRSPPGNLLVVLDAEVIPVVGVTFTELCAPTGDVMNPDTRAFDVTILLPLVIGFIVTGNVVEADDWEMAIKLGKFVGLVVLGLYWPVAFLEALMTTEGGSHLKQGSRSAIFMAMMEDRRALFRGSQSWCEGPGKSDTEAFGFPLDIKHGFRHVSGRVGLPSSFTEVHLWCALVSSVPLRLLWSNCEMSLTRSDLYIAGSLPPPTLQVECLECPTDR</sequence>
<evidence type="ECO:0000256" key="1">
    <source>
        <dbReference type="SAM" id="MobiDB-lite"/>
    </source>
</evidence>
<reference evidence="2 3" key="1">
    <citation type="submission" date="2019-03" db="EMBL/GenBank/DDBJ databases">
        <title>First draft genome of Liparis tanakae, snailfish: a comprehensive survey of snailfish specific genes.</title>
        <authorList>
            <person name="Kim W."/>
            <person name="Song I."/>
            <person name="Jeong J.-H."/>
            <person name="Kim D."/>
            <person name="Kim S."/>
            <person name="Ryu S."/>
            <person name="Song J.Y."/>
            <person name="Lee S.K."/>
        </authorList>
    </citation>
    <scope>NUCLEOTIDE SEQUENCE [LARGE SCALE GENOMIC DNA]</scope>
    <source>
        <tissue evidence="2">Muscle</tissue>
    </source>
</reference>
<accession>A0A4Z2IHR5</accession>
<proteinExistence type="predicted"/>
<keyword evidence="3" id="KW-1185">Reference proteome</keyword>
<dbReference type="AlphaFoldDB" id="A0A4Z2IHR5"/>
<evidence type="ECO:0000313" key="2">
    <source>
        <dbReference type="EMBL" id="TNN77520.1"/>
    </source>
</evidence>